<dbReference type="GO" id="GO:0005507">
    <property type="term" value="F:copper ion binding"/>
    <property type="evidence" value="ECO:0007669"/>
    <property type="project" value="TreeGrafter"/>
</dbReference>
<comment type="similarity">
    <text evidence="1">Belongs to the CutC family.</text>
</comment>
<name>A0A9W8X317_9PLEO</name>
<dbReference type="SUPFAM" id="SSF110395">
    <property type="entry name" value="CutC-like"/>
    <property type="match status" value="1"/>
</dbReference>
<dbReference type="Gene3D" id="3.20.20.380">
    <property type="entry name" value="Copper homeostasis (CutC) domain"/>
    <property type="match status" value="1"/>
</dbReference>
<dbReference type="OrthoDB" id="7392499at2759"/>
<accession>A0A9W8X317</accession>
<protein>
    <recommendedName>
        <fullName evidence="2">Copper homeostasis protein cutC homolog</fullName>
    </recommendedName>
</protein>
<gene>
    <name evidence="3" type="ORF">N0V87_003622</name>
</gene>
<reference evidence="3" key="1">
    <citation type="submission" date="2022-10" db="EMBL/GenBank/DDBJ databases">
        <title>Tapping the CABI collections for fungal endophytes: first genome assemblies for Collariella, Neodidymelliopsis, Ascochyta clinopodiicola, Didymella pomorum, Didymosphaeria variabile, Neocosmospora piperis and Neocucurbitaria cava.</title>
        <authorList>
            <person name="Hill R."/>
        </authorList>
    </citation>
    <scope>NUCLEOTIDE SEQUENCE</scope>
    <source>
        <strain evidence="3">IMI 360193</strain>
    </source>
</reference>
<dbReference type="PANTHER" id="PTHR12598:SF0">
    <property type="entry name" value="COPPER HOMEOSTASIS PROTEIN CUTC HOMOLOG"/>
    <property type="match status" value="1"/>
</dbReference>
<organism evidence="3 4">
    <name type="scientific">Didymella glomerata</name>
    <dbReference type="NCBI Taxonomy" id="749621"/>
    <lineage>
        <taxon>Eukaryota</taxon>
        <taxon>Fungi</taxon>
        <taxon>Dikarya</taxon>
        <taxon>Ascomycota</taxon>
        <taxon>Pezizomycotina</taxon>
        <taxon>Dothideomycetes</taxon>
        <taxon>Pleosporomycetidae</taxon>
        <taxon>Pleosporales</taxon>
        <taxon>Pleosporineae</taxon>
        <taxon>Didymellaceae</taxon>
        <taxon>Didymella</taxon>
    </lineage>
</organism>
<keyword evidence="4" id="KW-1185">Reference proteome</keyword>
<dbReference type="InterPro" id="IPR005627">
    <property type="entry name" value="CutC-like"/>
</dbReference>
<proteinExistence type="inferred from homology"/>
<evidence type="ECO:0000313" key="3">
    <source>
        <dbReference type="EMBL" id="KAJ4338935.1"/>
    </source>
</evidence>
<dbReference type="InterPro" id="IPR036822">
    <property type="entry name" value="CutC-like_dom_sf"/>
</dbReference>
<evidence type="ECO:0000313" key="4">
    <source>
        <dbReference type="Proteomes" id="UP001140562"/>
    </source>
</evidence>
<evidence type="ECO:0000256" key="2">
    <source>
        <dbReference type="ARBA" id="ARBA00019014"/>
    </source>
</evidence>
<dbReference type="AlphaFoldDB" id="A0A9W8X317"/>
<dbReference type="EMBL" id="JAPEUV010000026">
    <property type="protein sequence ID" value="KAJ4338935.1"/>
    <property type="molecule type" value="Genomic_DNA"/>
</dbReference>
<dbReference type="HAMAP" id="MF_00795">
    <property type="entry name" value="CutC"/>
    <property type="match status" value="1"/>
</dbReference>
<sequence>MLEIASFNAPSAILAAKAGADRIELCADYSAGGVTPALPTLHTIRSKLQELNIDTPINIMIRPRGGNFTYSAAEFSQMKSHIETFKSSHAIAGFVFGILTPDGQIDGVRNAELVDAACPLPCTFHRAVDEVEDLDAAVQIIVDCGFTSILTSGGARSAREGRTRVGEMQREYGGRISIVLGGGVRSANVLELKRETGVEWVHSSAITGADEEVDEQEVRKMVEILRDA</sequence>
<dbReference type="Proteomes" id="UP001140562">
    <property type="component" value="Unassembled WGS sequence"/>
</dbReference>
<dbReference type="Pfam" id="PF03932">
    <property type="entry name" value="CutC"/>
    <property type="match status" value="1"/>
</dbReference>
<dbReference type="PANTHER" id="PTHR12598">
    <property type="entry name" value="COPPER HOMEOSTASIS PROTEIN CUTC"/>
    <property type="match status" value="1"/>
</dbReference>
<comment type="caution">
    <text evidence="3">The sequence shown here is derived from an EMBL/GenBank/DDBJ whole genome shotgun (WGS) entry which is preliminary data.</text>
</comment>
<evidence type="ECO:0000256" key="1">
    <source>
        <dbReference type="ARBA" id="ARBA00007768"/>
    </source>
</evidence>